<reference evidence="1 2" key="1">
    <citation type="journal article" date="2015" name="Proc. Natl. Acad. Sci. U.S.A.">
        <title>The resurrection genome of Boea hygrometrica: A blueprint for survival of dehydration.</title>
        <authorList>
            <person name="Xiao L."/>
            <person name="Yang G."/>
            <person name="Zhang L."/>
            <person name="Yang X."/>
            <person name="Zhao S."/>
            <person name="Ji Z."/>
            <person name="Zhou Q."/>
            <person name="Hu M."/>
            <person name="Wang Y."/>
            <person name="Chen M."/>
            <person name="Xu Y."/>
            <person name="Jin H."/>
            <person name="Xiao X."/>
            <person name="Hu G."/>
            <person name="Bao F."/>
            <person name="Hu Y."/>
            <person name="Wan P."/>
            <person name="Li L."/>
            <person name="Deng X."/>
            <person name="Kuang T."/>
            <person name="Xiang C."/>
            <person name="Zhu J.K."/>
            <person name="Oliver M.J."/>
            <person name="He Y."/>
        </authorList>
    </citation>
    <scope>NUCLEOTIDE SEQUENCE [LARGE SCALE GENOMIC DNA]</scope>
    <source>
        <strain evidence="2">cv. XS01</strain>
    </source>
</reference>
<protein>
    <submittedName>
        <fullName evidence="1">Uncharacterized protein</fullName>
    </submittedName>
</protein>
<name>A0A2Z7D0V8_9LAMI</name>
<organism evidence="1 2">
    <name type="scientific">Dorcoceras hygrometricum</name>
    <dbReference type="NCBI Taxonomy" id="472368"/>
    <lineage>
        <taxon>Eukaryota</taxon>
        <taxon>Viridiplantae</taxon>
        <taxon>Streptophyta</taxon>
        <taxon>Embryophyta</taxon>
        <taxon>Tracheophyta</taxon>
        <taxon>Spermatophyta</taxon>
        <taxon>Magnoliopsida</taxon>
        <taxon>eudicotyledons</taxon>
        <taxon>Gunneridae</taxon>
        <taxon>Pentapetalae</taxon>
        <taxon>asterids</taxon>
        <taxon>lamiids</taxon>
        <taxon>Lamiales</taxon>
        <taxon>Gesneriaceae</taxon>
        <taxon>Didymocarpoideae</taxon>
        <taxon>Trichosporeae</taxon>
        <taxon>Loxocarpinae</taxon>
        <taxon>Dorcoceras</taxon>
    </lineage>
</organism>
<accession>A0A2Z7D0V8</accession>
<evidence type="ECO:0000313" key="1">
    <source>
        <dbReference type="EMBL" id="KZV53102.1"/>
    </source>
</evidence>
<keyword evidence="2" id="KW-1185">Reference proteome</keyword>
<dbReference type="Proteomes" id="UP000250235">
    <property type="component" value="Unassembled WGS sequence"/>
</dbReference>
<proteinExistence type="predicted"/>
<dbReference type="EMBL" id="KQ990541">
    <property type="protein sequence ID" value="KZV53102.1"/>
    <property type="molecule type" value="Genomic_DNA"/>
</dbReference>
<evidence type="ECO:0000313" key="2">
    <source>
        <dbReference type="Proteomes" id="UP000250235"/>
    </source>
</evidence>
<sequence length="262" mass="28914">MASAYYSNTQHIDFESVLAMDDLGMVSKFQAIMASGLEGFLGCPAVIYEASLVDLFENTLVRDGVIISTVAGQLVEISEEWFEESFDLLVDGFADLSEIPKDVVFDARGIVSMSADEVAGETVDEEATDEGAYEETAYGDASRVNESASEPAVADIVNEEPSTADDVDVIIEQSLCILNSFLVDWDIKMRIMPPEIETSIYDAKYNCFVGREHCDVLSMQMDSDLMIYRTILVRTFQVVTICPVDKSEVLVVLISPHDSKLH</sequence>
<gene>
    <name evidence="1" type="ORF">F511_14200</name>
</gene>
<dbReference type="AlphaFoldDB" id="A0A2Z7D0V8"/>